<proteinExistence type="predicted"/>
<evidence type="ECO:0000313" key="1">
    <source>
        <dbReference type="EMBL" id="KAJ3552756.1"/>
    </source>
</evidence>
<dbReference type="Proteomes" id="UP001148662">
    <property type="component" value="Unassembled WGS sequence"/>
</dbReference>
<sequence>MALTVLSTSGLPRDPAWDESIVPALRKRLEHESQALSKRMSAASMERSIIDDYTDTFASNAAFPPRDRADTPSSQNIKPSAIPRPSLQHARTADYSPNESVTSSQLGSMTRSRTFSQPFPFDSPPVNGASYSPPSVASRSTSPMSPNIKSTRIPVSRARTGSTSSYRPRADSRADSYKANGYVKQFTPQPMPAVFPASYSRGLYDEDLTLGRRSSDSEERPFEHWYRGDVSRNGGVGELRIGRKQEMLDIANYGHALREESSRSQLGSSSRSRSNSRGHEGPHPYLNRRPRSGSVGTPGRASIYIDPQQLPDDSMVLDEQPLTDLDSDEEQYGNGDVEGDYMDEDITTHMGYDRENGASPPLSADRSDTPTTLVDLSKNSNFKSRLPTPARQAYESPETPTPTQSPTLNAVDAPPVPPKDIPAVRSIPSSPSATPKASPGGAASNTKRRAKSPAAASVNGKKPRTRSPAKVPPKKTRENEERRSVAQYPTPEGDDISHAIPTWTQPVPANGNWDDVVLPVVARKKGLEGQYQQVDGSPRPQPTTRDVVEPAPGTFGYDASKYRRPPRRSTDPEDIPMDEFGQRKDTIDTVPEEPPQRSPLLPSPSPLPSPNPPLRSPDTHGVSPTILTVYAHARACPADTGYKTIFRCATG</sequence>
<comment type="caution">
    <text evidence="1">The sequence shown here is derived from an EMBL/GenBank/DDBJ whole genome shotgun (WGS) entry which is preliminary data.</text>
</comment>
<organism evidence="1 2">
    <name type="scientific">Phlebia brevispora</name>
    <dbReference type="NCBI Taxonomy" id="194682"/>
    <lineage>
        <taxon>Eukaryota</taxon>
        <taxon>Fungi</taxon>
        <taxon>Dikarya</taxon>
        <taxon>Basidiomycota</taxon>
        <taxon>Agaricomycotina</taxon>
        <taxon>Agaricomycetes</taxon>
        <taxon>Polyporales</taxon>
        <taxon>Meruliaceae</taxon>
        <taxon>Phlebia</taxon>
    </lineage>
</organism>
<name>A0ACC1T471_9APHY</name>
<evidence type="ECO:0000313" key="2">
    <source>
        <dbReference type="Proteomes" id="UP001148662"/>
    </source>
</evidence>
<reference evidence="1" key="1">
    <citation type="submission" date="2022-07" db="EMBL/GenBank/DDBJ databases">
        <title>Genome Sequence of Phlebia brevispora.</title>
        <authorList>
            <person name="Buettner E."/>
        </authorList>
    </citation>
    <scope>NUCLEOTIDE SEQUENCE</scope>
    <source>
        <strain evidence="1">MPL23</strain>
    </source>
</reference>
<gene>
    <name evidence="1" type="ORF">NM688_g3984</name>
</gene>
<accession>A0ACC1T471</accession>
<protein>
    <submittedName>
        <fullName evidence="1">Uncharacterized protein</fullName>
    </submittedName>
</protein>
<keyword evidence="2" id="KW-1185">Reference proteome</keyword>
<dbReference type="EMBL" id="JANHOG010000621">
    <property type="protein sequence ID" value="KAJ3552756.1"/>
    <property type="molecule type" value="Genomic_DNA"/>
</dbReference>